<keyword evidence="7 9" id="KW-0472">Membrane</keyword>
<protein>
    <recommendedName>
        <fullName evidence="10">SSD domain-containing protein</fullName>
    </recommendedName>
</protein>
<reference evidence="11" key="1">
    <citation type="submission" date="2020-05" db="EMBL/GenBank/DDBJ databases">
        <title>WGS assembly of Corymbia citriodora subspecies variegata.</title>
        <authorList>
            <person name="Barry K."/>
            <person name="Hundley H."/>
            <person name="Shu S."/>
            <person name="Jenkins J."/>
            <person name="Grimwood J."/>
            <person name="Baten A."/>
        </authorList>
    </citation>
    <scope>NUCLEOTIDE SEQUENCE</scope>
    <source>
        <strain evidence="11">CV2-018</strain>
    </source>
</reference>
<evidence type="ECO:0000256" key="5">
    <source>
        <dbReference type="ARBA" id="ARBA00022824"/>
    </source>
</evidence>
<dbReference type="AlphaFoldDB" id="A0A8T0CI33"/>
<dbReference type="Pfam" id="PF12349">
    <property type="entry name" value="Sterol-sensing"/>
    <property type="match status" value="1"/>
</dbReference>
<gene>
    <name evidence="11" type="ORF">BT93_L4372</name>
</gene>
<evidence type="ECO:0000256" key="6">
    <source>
        <dbReference type="ARBA" id="ARBA00023034"/>
    </source>
</evidence>
<feature type="transmembrane region" description="Helical" evidence="9">
    <location>
        <begin position="350"/>
        <end position="373"/>
    </location>
</feature>
<evidence type="ECO:0000256" key="8">
    <source>
        <dbReference type="SAM" id="MobiDB-lite"/>
    </source>
</evidence>
<evidence type="ECO:0000259" key="10">
    <source>
        <dbReference type="PROSITE" id="PS50156"/>
    </source>
</evidence>
<dbReference type="OrthoDB" id="6510177at2759"/>
<dbReference type="PANTHER" id="PTHR46378:SF1">
    <property type="entry name" value="STEROL REGULATORY ELEMENT-BINDING PROTEIN CLEAVAGE-ACTIVATING PROTEIN"/>
    <property type="match status" value="1"/>
</dbReference>
<dbReference type="Proteomes" id="UP000806378">
    <property type="component" value="Unassembled WGS sequence"/>
</dbReference>
<keyword evidence="3" id="KW-0853">WD repeat</keyword>
<feature type="compositionally biased region" description="Polar residues" evidence="8">
    <location>
        <begin position="841"/>
        <end position="855"/>
    </location>
</feature>
<feature type="transmembrane region" description="Helical" evidence="9">
    <location>
        <begin position="93"/>
        <end position="114"/>
    </location>
</feature>
<sequence length="866" mass="94709">MQYRGGGSPARCQFYEYRFQPLSFRQNSALALAYGSIALYVTLSLRRLKAFHSRFGLVVTALTQMTTSILASFTICGLLKINLAQIPQEAYPFVVLIIGLENIFRLINAVLAYPPEMMNTQRIANGIGDIGHASVASAAQNLLILWLLSLVVSPGVAAFCAFAAVALLFDYFFLMTFFVAVLNVDIRRLELQDSISRGPHGPKRKVSPERHTWIDALLQGHVPFSTRMAGSAVTISFVMALNWHFNDHAPALPFRVFPGLFEKQKLPLTEFDGISLPSINQTRHFTSSPRTQDYENAVHFMNLVKPGASGFVAKIYDPLVVVLGGADRSGVPIERRTWLSALRSVAIQHFYPTALAVVFVVAFVTILMNFLLWDNRAEEAELDNLIAENSMILSANPITTTHTLDIIKLAGCKQGHVVSASLDRTISILVYDFMTCTYHSVPIPPEDMARIRWPVHACAIDGQGDWFALLCSHNEVLVGNVHEGRLVRSFLVQEDDDTPLVFDFVPQSPMASQQGACIALIMPSGKLIEYSIAADASQHFDLCSTELVAATLGLTENNILQIVLQSLDDRLISCRKVSGSWRVHQTITSPSKMAPSRVCSSSVDLATSSELDMCIICTAGSLIWQRSSAMAQAPAGLLLTPNSRPSSTRVIHSGRGQCSTCASATVKSVSFVYSDNEKKDCVMQTLSARPHQTNALNLFDADVNCDCLGNAQVRKMEHRLAECGSWETTSEAVVGLRRRAEETLAPATISSPAIADGRNNILSRRRHIAASQAALDEVEQWEAYLLSADGELRTIPVDLSAEGQLYSTRAGPACCVSPRSVAVAIGNTIVIIKTGRDRNESGLNGMSDGASQVLSSRRRNTARKML</sequence>
<evidence type="ECO:0000256" key="4">
    <source>
        <dbReference type="ARBA" id="ARBA00022737"/>
    </source>
</evidence>
<feature type="region of interest" description="Disordered" evidence="8">
    <location>
        <begin position="840"/>
        <end position="866"/>
    </location>
</feature>
<name>A0A8T0CI33_CORYI</name>
<dbReference type="PROSITE" id="PS50156">
    <property type="entry name" value="SSD"/>
    <property type="match status" value="1"/>
</dbReference>
<keyword evidence="4" id="KW-0677">Repeat</keyword>
<proteinExistence type="predicted"/>
<dbReference type="InterPro" id="IPR000731">
    <property type="entry name" value="SSD"/>
</dbReference>
<dbReference type="InterPro" id="IPR053958">
    <property type="entry name" value="HMGCR/SNAP/NPC1-like_SSD"/>
</dbReference>
<comment type="caution">
    <text evidence="11">The sequence shown here is derived from an EMBL/GenBank/DDBJ whole genome shotgun (WGS) entry which is preliminary data.</text>
</comment>
<keyword evidence="9" id="KW-0812">Transmembrane</keyword>
<evidence type="ECO:0000256" key="3">
    <source>
        <dbReference type="ARBA" id="ARBA00022574"/>
    </source>
</evidence>
<feature type="transmembrane region" description="Helical" evidence="9">
    <location>
        <begin position="24"/>
        <end position="43"/>
    </location>
</feature>
<comment type="subcellular location">
    <subcellularLocation>
        <location evidence="1">Endoplasmic reticulum</location>
    </subcellularLocation>
    <subcellularLocation>
        <location evidence="2">Golgi apparatus membrane</location>
    </subcellularLocation>
</comment>
<dbReference type="GO" id="GO:0005789">
    <property type="term" value="C:endoplasmic reticulum membrane"/>
    <property type="evidence" value="ECO:0007669"/>
    <property type="project" value="InterPro"/>
</dbReference>
<dbReference type="PANTHER" id="PTHR46378">
    <property type="entry name" value="STEROL REGULATORY ELEMENT-BINDING PROTEIN CLEAVAGE-ACTIVATING PROTEIN"/>
    <property type="match status" value="1"/>
</dbReference>
<dbReference type="GO" id="GO:0032933">
    <property type="term" value="P:SREBP signaling pathway"/>
    <property type="evidence" value="ECO:0007669"/>
    <property type="project" value="InterPro"/>
</dbReference>
<feature type="transmembrane region" description="Helical" evidence="9">
    <location>
        <begin position="155"/>
        <end position="182"/>
    </location>
</feature>
<accession>A0A8T0CI33</accession>
<dbReference type="EMBL" id="MU093198">
    <property type="protein sequence ID" value="KAF7846442.1"/>
    <property type="molecule type" value="Genomic_DNA"/>
</dbReference>
<dbReference type="GO" id="GO:0032934">
    <property type="term" value="F:sterol binding"/>
    <property type="evidence" value="ECO:0007669"/>
    <property type="project" value="InterPro"/>
</dbReference>
<dbReference type="GO" id="GO:0032936">
    <property type="term" value="C:SREBP-SCAP complex"/>
    <property type="evidence" value="ECO:0007669"/>
    <property type="project" value="TreeGrafter"/>
</dbReference>
<keyword evidence="5" id="KW-0256">Endoplasmic reticulum</keyword>
<evidence type="ECO:0000256" key="9">
    <source>
        <dbReference type="SAM" id="Phobius"/>
    </source>
</evidence>
<evidence type="ECO:0000313" key="11">
    <source>
        <dbReference type="EMBL" id="KAF7846442.1"/>
    </source>
</evidence>
<feature type="transmembrane region" description="Helical" evidence="9">
    <location>
        <begin position="126"/>
        <end position="149"/>
    </location>
</feature>
<organism evidence="11 12">
    <name type="scientific">Corymbia citriodora subsp. variegata</name>
    <dbReference type="NCBI Taxonomy" id="360336"/>
    <lineage>
        <taxon>Eukaryota</taxon>
        <taxon>Viridiplantae</taxon>
        <taxon>Streptophyta</taxon>
        <taxon>Embryophyta</taxon>
        <taxon>Tracheophyta</taxon>
        <taxon>Spermatophyta</taxon>
        <taxon>Magnoliopsida</taxon>
        <taxon>eudicotyledons</taxon>
        <taxon>Gunneridae</taxon>
        <taxon>Pentapetalae</taxon>
        <taxon>rosids</taxon>
        <taxon>malvids</taxon>
        <taxon>Myrtales</taxon>
        <taxon>Myrtaceae</taxon>
        <taxon>Myrtoideae</taxon>
        <taxon>Eucalypteae</taxon>
        <taxon>Corymbia</taxon>
    </lineage>
</organism>
<dbReference type="GO" id="GO:0000139">
    <property type="term" value="C:Golgi membrane"/>
    <property type="evidence" value="ECO:0007669"/>
    <property type="project" value="UniProtKB-SubCell"/>
</dbReference>
<dbReference type="InterPro" id="IPR030225">
    <property type="entry name" value="SCAP"/>
</dbReference>
<feature type="domain" description="SSD" evidence="10">
    <location>
        <begin position="26"/>
        <end position="184"/>
    </location>
</feature>
<dbReference type="GO" id="GO:0045540">
    <property type="term" value="P:regulation of cholesterol biosynthetic process"/>
    <property type="evidence" value="ECO:0007669"/>
    <property type="project" value="TreeGrafter"/>
</dbReference>
<dbReference type="Gramene" id="rna-gnl|WGS:JABURB|Cocit.L4372.1">
    <property type="protein sequence ID" value="cds-KAF7846442.1"/>
    <property type="gene ID" value="gene-BT93_L4372"/>
</dbReference>
<keyword evidence="12" id="KW-1185">Reference proteome</keyword>
<evidence type="ECO:0000313" key="12">
    <source>
        <dbReference type="Proteomes" id="UP000806378"/>
    </source>
</evidence>
<feature type="transmembrane region" description="Helical" evidence="9">
    <location>
        <begin position="55"/>
        <end position="81"/>
    </location>
</feature>
<keyword evidence="6" id="KW-0333">Golgi apparatus</keyword>
<evidence type="ECO:0000256" key="2">
    <source>
        <dbReference type="ARBA" id="ARBA00004394"/>
    </source>
</evidence>
<keyword evidence="9" id="KW-1133">Transmembrane helix</keyword>
<feature type="compositionally biased region" description="Basic residues" evidence="8">
    <location>
        <begin position="856"/>
        <end position="866"/>
    </location>
</feature>
<evidence type="ECO:0000256" key="1">
    <source>
        <dbReference type="ARBA" id="ARBA00004240"/>
    </source>
</evidence>
<evidence type="ECO:0000256" key="7">
    <source>
        <dbReference type="ARBA" id="ARBA00023136"/>
    </source>
</evidence>